<dbReference type="GO" id="GO:0003852">
    <property type="term" value="F:2-isopropylmalate synthase activity"/>
    <property type="evidence" value="ECO:0007669"/>
    <property type="project" value="InterPro"/>
</dbReference>
<evidence type="ECO:0000259" key="2">
    <source>
        <dbReference type="SMART" id="SM00917"/>
    </source>
</evidence>
<dbReference type="GO" id="GO:0009098">
    <property type="term" value="P:L-leucine biosynthetic process"/>
    <property type="evidence" value="ECO:0007669"/>
    <property type="project" value="InterPro"/>
</dbReference>
<reference evidence="3" key="1">
    <citation type="submission" date="2022-11" db="EMBL/GenBank/DDBJ databases">
        <authorList>
            <person name="Petersen C."/>
        </authorList>
    </citation>
    <scope>NUCLEOTIDE SEQUENCE</scope>
    <source>
        <strain evidence="3">IBT 30069</strain>
    </source>
</reference>
<dbReference type="SMART" id="SM00917">
    <property type="entry name" value="LeuA_dimer"/>
    <property type="match status" value="1"/>
</dbReference>
<accession>A0A9W9K940</accession>
<evidence type="ECO:0000313" key="4">
    <source>
        <dbReference type="Proteomes" id="UP001149165"/>
    </source>
</evidence>
<reference evidence="3" key="2">
    <citation type="journal article" date="2023" name="IMA Fungus">
        <title>Comparative genomic study of the Penicillium genus elucidates a diverse pangenome and 15 lateral gene transfer events.</title>
        <authorList>
            <person name="Petersen C."/>
            <person name="Sorensen T."/>
            <person name="Nielsen M.R."/>
            <person name="Sondergaard T.E."/>
            <person name="Sorensen J.L."/>
            <person name="Fitzpatrick D.A."/>
            <person name="Frisvad J.C."/>
            <person name="Nielsen K.L."/>
        </authorList>
    </citation>
    <scope>NUCLEOTIDE SEQUENCE</scope>
    <source>
        <strain evidence="3">IBT 30069</strain>
    </source>
</reference>
<protein>
    <submittedName>
        <fullName evidence="3">2-isopropylmalate synthase</fullName>
    </submittedName>
</protein>
<evidence type="ECO:0000256" key="1">
    <source>
        <dbReference type="ARBA" id="ARBA00022679"/>
    </source>
</evidence>
<dbReference type="Pfam" id="PF08502">
    <property type="entry name" value="LeuA_dimer"/>
    <property type="match status" value="1"/>
</dbReference>
<feature type="domain" description="2-isopropylmalate synthase LeuA allosteric (dimerisation)" evidence="2">
    <location>
        <begin position="85"/>
        <end position="212"/>
    </location>
</feature>
<evidence type="ECO:0000313" key="3">
    <source>
        <dbReference type="EMBL" id="KAJ5096572.1"/>
    </source>
</evidence>
<keyword evidence="4" id="KW-1185">Reference proteome</keyword>
<name>A0A9W9K940_9EURO</name>
<organism evidence="3 4">
    <name type="scientific">Penicillium angulare</name>
    <dbReference type="NCBI Taxonomy" id="116970"/>
    <lineage>
        <taxon>Eukaryota</taxon>
        <taxon>Fungi</taxon>
        <taxon>Dikarya</taxon>
        <taxon>Ascomycota</taxon>
        <taxon>Pezizomycotina</taxon>
        <taxon>Eurotiomycetes</taxon>
        <taxon>Eurotiomycetidae</taxon>
        <taxon>Eurotiales</taxon>
        <taxon>Aspergillaceae</taxon>
        <taxon>Penicillium</taxon>
    </lineage>
</organism>
<dbReference type="OrthoDB" id="4337196at2759"/>
<keyword evidence="1" id="KW-0808">Transferase</keyword>
<dbReference type="EMBL" id="JAPQKH010000005">
    <property type="protein sequence ID" value="KAJ5096572.1"/>
    <property type="molecule type" value="Genomic_DNA"/>
</dbReference>
<comment type="caution">
    <text evidence="3">The sequence shown here is derived from an EMBL/GenBank/DDBJ whole genome shotgun (WGS) entry which is preliminary data.</text>
</comment>
<dbReference type="AlphaFoldDB" id="A0A9W9K940"/>
<dbReference type="PANTHER" id="PTHR46911">
    <property type="match status" value="1"/>
</dbReference>
<proteinExistence type="predicted"/>
<dbReference type="InterPro" id="IPR013709">
    <property type="entry name" value="2-isopropylmalate_synth_dimer"/>
</dbReference>
<dbReference type="Gene3D" id="3.30.160.270">
    <property type="match status" value="1"/>
</dbReference>
<dbReference type="PANTHER" id="PTHR46911:SF1">
    <property type="entry name" value="2-ISOPROPYLMALATE SYNTHASE"/>
    <property type="match status" value="1"/>
</dbReference>
<dbReference type="InterPro" id="IPR036230">
    <property type="entry name" value="LeuA_allosteric_dom_sf"/>
</dbReference>
<dbReference type="SUPFAM" id="SSF110921">
    <property type="entry name" value="2-isopropylmalate synthase LeuA, allosteric (dimerisation) domain"/>
    <property type="match status" value="1"/>
</dbReference>
<gene>
    <name evidence="3" type="ORF">N7456_007293</name>
</gene>
<dbReference type="Proteomes" id="UP001149165">
    <property type="component" value="Unassembled WGS sequence"/>
</dbReference>
<sequence>MQVFKVSSSGTTRHIRWIIKQKLGLDPPQALINEFINNLPESEIELEKLVFPSKIPTLFCKLYINPKVFDGDDKTSCKPIKKKLALSDYQIADHENPSPGDGRKQISALTGHLEVQGQDFWTQGIGDGPMDCLIELLSSIGLVMQLLEHQVAIVEYRPPDQLKEDTSSSEGMMVAYVKCSDISSYTAWGIGIDENPVDASLKALIRAVTSLMPA</sequence>
<dbReference type="GO" id="GO:0005739">
    <property type="term" value="C:mitochondrion"/>
    <property type="evidence" value="ECO:0007669"/>
    <property type="project" value="TreeGrafter"/>
</dbReference>